<dbReference type="RefSeq" id="WP_062559413.1">
    <property type="nucleotide sequence ID" value="NZ_CP013341.1"/>
</dbReference>
<dbReference type="NCBIfam" id="TIGR02490">
    <property type="entry name" value="flgF"/>
    <property type="match status" value="1"/>
</dbReference>
<evidence type="ECO:0000256" key="3">
    <source>
        <dbReference type="ARBA" id="ARBA00023143"/>
    </source>
</evidence>
<dbReference type="EMBL" id="QAOL01000012">
    <property type="protein sequence ID" value="PTQ85852.1"/>
    <property type="molecule type" value="Genomic_DNA"/>
</dbReference>
<keyword evidence="10" id="KW-0966">Cell projection</keyword>
<evidence type="ECO:0000313" key="13">
    <source>
        <dbReference type="Proteomes" id="UP000244110"/>
    </source>
</evidence>
<evidence type="ECO:0000259" key="9">
    <source>
        <dbReference type="Pfam" id="PF22692"/>
    </source>
</evidence>
<dbReference type="Proteomes" id="UP000244110">
    <property type="component" value="Unassembled WGS sequence"/>
</dbReference>
<dbReference type="GO" id="GO:0030694">
    <property type="term" value="C:bacterial-type flagellum basal body, rod"/>
    <property type="evidence" value="ECO:0007669"/>
    <property type="project" value="UniProtKB-UniRule"/>
</dbReference>
<evidence type="ECO:0000256" key="2">
    <source>
        <dbReference type="ARBA" id="ARBA00009677"/>
    </source>
</evidence>
<protein>
    <recommendedName>
        <fullName evidence="5 6">Flagellar basal-body rod protein FlgF</fullName>
    </recommendedName>
</protein>
<dbReference type="Pfam" id="PF00460">
    <property type="entry name" value="Flg_bb_rod"/>
    <property type="match status" value="1"/>
</dbReference>
<name>A0A0S3AKT2_9PROT</name>
<evidence type="ECO:0000259" key="8">
    <source>
        <dbReference type="Pfam" id="PF06429"/>
    </source>
</evidence>
<keyword evidence="10" id="KW-0282">Flagellum</keyword>
<dbReference type="InterPro" id="IPR001444">
    <property type="entry name" value="Flag_bb_rod_N"/>
</dbReference>
<feature type="domain" description="Flagellar hook protein FlgE/F/G-like D1" evidence="9">
    <location>
        <begin position="81"/>
        <end position="145"/>
    </location>
</feature>
<proteinExistence type="inferred from homology"/>
<dbReference type="KEGG" id="nur:ATY38_11390"/>
<accession>A0A0S3AKT2</accession>
<dbReference type="NCBIfam" id="NF009280">
    <property type="entry name" value="PRK12640.1"/>
    <property type="match status" value="1"/>
</dbReference>
<keyword evidence="10" id="KW-0969">Cilium</keyword>
<dbReference type="AlphaFoldDB" id="A0A0S3AKT2"/>
<reference evidence="12" key="2">
    <citation type="submission" date="2016-10" db="EMBL/GenBank/DDBJ databases">
        <authorList>
            <person name="Varghese N."/>
            <person name="Submissions S."/>
        </authorList>
    </citation>
    <scope>NUCLEOTIDE SEQUENCE [LARGE SCALE GENOMIC DNA]</scope>
    <source>
        <strain evidence="12">Nm10</strain>
    </source>
</reference>
<comment type="similarity">
    <text evidence="2 6">Belongs to the flagella basal body rod proteins family.</text>
</comment>
<evidence type="ECO:0000256" key="1">
    <source>
        <dbReference type="ARBA" id="ARBA00004117"/>
    </source>
</evidence>
<sequence>MDRLIYTSMTGANHTLNQQATVAHNLANASTTGYRSETNAFRAIPLFGDGLPTRAFVVDSTTGSDFTTGPLETTGRDLDVAIRGPGWISVQLDNGEEAYTRNGSLQVGPNGLLLTQNGLKVKGDTGVISVPPETRITIGVDGTVSTVPLNALPNTVAIVGRIKLVNPPEENLVKGADGLFRQKDGKEALVDARVRLIDGTLEGSNVNVVHEMVSMIALARQFDMQMKMLENAERNAQQASQIMLVRA</sequence>
<feature type="domain" description="Flagellar basal body rod protein N-terminal" evidence="7">
    <location>
        <begin position="5"/>
        <end position="35"/>
    </location>
</feature>
<evidence type="ECO:0000256" key="5">
    <source>
        <dbReference type="ARBA" id="ARBA00040228"/>
    </source>
</evidence>
<dbReference type="EMBL" id="FNLN01000017">
    <property type="protein sequence ID" value="SDU01488.1"/>
    <property type="molecule type" value="Genomic_DNA"/>
</dbReference>
<feature type="domain" description="Flagellar basal-body/hook protein C-terminal" evidence="8">
    <location>
        <begin position="199"/>
        <end position="242"/>
    </location>
</feature>
<reference evidence="10 13" key="3">
    <citation type="submission" date="2018-04" db="EMBL/GenBank/DDBJ databases">
        <title>Active sludge and wastewater microbial communities from Klosterneuburg, Austria.</title>
        <authorList>
            <person name="Wagner M."/>
        </authorList>
    </citation>
    <scope>NUCLEOTIDE SEQUENCE [LARGE SCALE GENOMIC DNA]</scope>
    <source>
        <strain evidence="10 13">Nm4</strain>
    </source>
</reference>
<dbReference type="NCBIfam" id="TIGR03506">
    <property type="entry name" value="FlgEFG_subfam"/>
    <property type="match status" value="1"/>
</dbReference>
<dbReference type="InterPro" id="IPR037925">
    <property type="entry name" value="FlgE/F/G-like"/>
</dbReference>
<evidence type="ECO:0000256" key="6">
    <source>
        <dbReference type="RuleBase" id="RU362116"/>
    </source>
</evidence>
<organism evidence="10 13">
    <name type="scientific">Nitrosomonas ureae</name>
    <dbReference type="NCBI Taxonomy" id="44577"/>
    <lineage>
        <taxon>Bacteria</taxon>
        <taxon>Pseudomonadati</taxon>
        <taxon>Pseudomonadota</taxon>
        <taxon>Betaproteobacteria</taxon>
        <taxon>Nitrosomonadales</taxon>
        <taxon>Nitrosomonadaceae</taxon>
        <taxon>Nitrosomonas</taxon>
    </lineage>
</organism>
<dbReference type="Pfam" id="PF06429">
    <property type="entry name" value="Flg_bbr_C"/>
    <property type="match status" value="1"/>
</dbReference>
<dbReference type="SUPFAM" id="SSF117143">
    <property type="entry name" value="Flagellar hook protein flgE"/>
    <property type="match status" value="1"/>
</dbReference>
<dbReference type="InterPro" id="IPR020013">
    <property type="entry name" value="Flagellar_FlgE/F/G"/>
</dbReference>
<gene>
    <name evidence="10" type="ORF">C8R28_101233</name>
    <name evidence="11" type="ORF">SAMN05216406_11726</name>
</gene>
<evidence type="ECO:0000313" key="11">
    <source>
        <dbReference type="EMBL" id="SDU01488.1"/>
    </source>
</evidence>
<evidence type="ECO:0000313" key="10">
    <source>
        <dbReference type="EMBL" id="PTQ85852.1"/>
    </source>
</evidence>
<evidence type="ECO:0000313" key="12">
    <source>
        <dbReference type="Proteomes" id="UP000182882"/>
    </source>
</evidence>
<evidence type="ECO:0000259" key="7">
    <source>
        <dbReference type="Pfam" id="PF00460"/>
    </source>
</evidence>
<dbReference type="InterPro" id="IPR012836">
    <property type="entry name" value="FlgF"/>
</dbReference>
<evidence type="ECO:0000256" key="4">
    <source>
        <dbReference type="ARBA" id="ARBA00038560"/>
    </source>
</evidence>
<dbReference type="PANTHER" id="PTHR30435">
    <property type="entry name" value="FLAGELLAR PROTEIN"/>
    <property type="match status" value="1"/>
</dbReference>
<keyword evidence="12" id="KW-1185">Reference proteome</keyword>
<dbReference type="Pfam" id="PF22692">
    <property type="entry name" value="LlgE_F_G_D1"/>
    <property type="match status" value="1"/>
</dbReference>
<reference evidence="11" key="1">
    <citation type="submission" date="2016-10" db="EMBL/GenBank/DDBJ databases">
        <authorList>
            <person name="de Groot N.N."/>
        </authorList>
    </citation>
    <scope>NUCLEOTIDE SEQUENCE [LARGE SCALE GENOMIC DNA]</scope>
    <source>
        <strain evidence="11">Nm10</strain>
    </source>
</reference>
<dbReference type="Proteomes" id="UP000182882">
    <property type="component" value="Unassembled WGS sequence"/>
</dbReference>
<dbReference type="InterPro" id="IPR010930">
    <property type="entry name" value="Flg_bb/hook_C_dom"/>
</dbReference>
<comment type="subcellular location">
    <subcellularLocation>
        <location evidence="1 6">Bacterial flagellum basal body</location>
    </subcellularLocation>
</comment>
<keyword evidence="3 6" id="KW-0975">Bacterial flagellum</keyword>
<dbReference type="InterPro" id="IPR053967">
    <property type="entry name" value="LlgE_F_G-like_D1"/>
</dbReference>
<comment type="subunit">
    <text evidence="4 6">The basal body constitutes a major portion of the flagellar organelle and consists of five rings (E,L,P,S, and M) mounted on a central rod. The rod consists of about 26 subunits of FlgG in the distal portion, and FlgB, FlgC and FlgF are thought to build up the proximal portion of the rod with about 6 subunits each.</text>
</comment>
<dbReference type="GO" id="GO:0071978">
    <property type="term" value="P:bacterial-type flagellum-dependent swarming motility"/>
    <property type="evidence" value="ECO:0007669"/>
    <property type="project" value="TreeGrafter"/>
</dbReference>
<dbReference type="PANTHER" id="PTHR30435:SF18">
    <property type="entry name" value="FLAGELLAR BASAL-BODY ROD PROTEIN FLGF"/>
    <property type="match status" value="1"/>
</dbReference>